<protein>
    <submittedName>
        <fullName evidence="2">Uncharacterized protein</fullName>
    </submittedName>
</protein>
<keyword evidence="1" id="KW-0472">Membrane</keyword>
<name>A0A8C3F614_CHRPI</name>
<organism evidence="2 3">
    <name type="scientific">Chrysemys picta bellii</name>
    <name type="common">Western painted turtle</name>
    <name type="synonym">Emys bellii</name>
    <dbReference type="NCBI Taxonomy" id="8478"/>
    <lineage>
        <taxon>Eukaryota</taxon>
        <taxon>Metazoa</taxon>
        <taxon>Chordata</taxon>
        <taxon>Craniata</taxon>
        <taxon>Vertebrata</taxon>
        <taxon>Euteleostomi</taxon>
        <taxon>Archelosauria</taxon>
        <taxon>Testudinata</taxon>
        <taxon>Testudines</taxon>
        <taxon>Cryptodira</taxon>
        <taxon>Durocryptodira</taxon>
        <taxon>Testudinoidea</taxon>
        <taxon>Emydidae</taxon>
        <taxon>Chrysemys</taxon>
    </lineage>
</organism>
<evidence type="ECO:0000313" key="3">
    <source>
        <dbReference type="Proteomes" id="UP000694380"/>
    </source>
</evidence>
<keyword evidence="3" id="KW-1185">Reference proteome</keyword>
<proteinExistence type="predicted"/>
<dbReference type="AlphaFoldDB" id="A0A8C3F614"/>
<reference evidence="2" key="2">
    <citation type="submission" date="2025-09" db="UniProtKB">
        <authorList>
            <consortium name="Ensembl"/>
        </authorList>
    </citation>
    <scope>IDENTIFICATION</scope>
</reference>
<evidence type="ECO:0000313" key="2">
    <source>
        <dbReference type="Ensembl" id="ENSCPBP00000003852.1"/>
    </source>
</evidence>
<sequence length="92" mass="10681">MRQSKVLEKFMPWHRQDVSANPRAHVVRATQPGCRCQVARGAWSCVGDTEELCLLSYLIFFLLVQWLVPCLIYCTLFKPSSKYRIINSFLNT</sequence>
<dbReference type="GeneTree" id="ENSGT00950000185057"/>
<accession>A0A8C3F614</accession>
<keyword evidence="1" id="KW-1133">Transmembrane helix</keyword>
<feature type="transmembrane region" description="Helical" evidence="1">
    <location>
        <begin position="54"/>
        <end position="76"/>
    </location>
</feature>
<keyword evidence="1" id="KW-0812">Transmembrane</keyword>
<dbReference type="Ensembl" id="ENSCPBT00000004700.1">
    <property type="protein sequence ID" value="ENSCPBP00000003852.1"/>
    <property type="gene ID" value="ENSCPBG00000003132.1"/>
</dbReference>
<dbReference type="Proteomes" id="UP000694380">
    <property type="component" value="Unplaced"/>
</dbReference>
<reference evidence="2" key="1">
    <citation type="submission" date="2025-08" db="UniProtKB">
        <authorList>
            <consortium name="Ensembl"/>
        </authorList>
    </citation>
    <scope>IDENTIFICATION</scope>
</reference>
<evidence type="ECO:0000256" key="1">
    <source>
        <dbReference type="SAM" id="Phobius"/>
    </source>
</evidence>